<evidence type="ECO:0000256" key="6">
    <source>
        <dbReference type="ARBA" id="ARBA00013147"/>
    </source>
</evidence>
<comment type="catalytic activity">
    <reaction evidence="1">
        <text>chorismate = prephenate</text>
        <dbReference type="Rhea" id="RHEA:13897"/>
        <dbReference type="ChEBI" id="CHEBI:29748"/>
        <dbReference type="ChEBI" id="CHEBI:29934"/>
        <dbReference type="EC" id="5.4.99.5"/>
    </reaction>
</comment>
<evidence type="ECO:0000256" key="3">
    <source>
        <dbReference type="ARBA" id="ARBA00004496"/>
    </source>
</evidence>
<evidence type="ECO:0000256" key="2">
    <source>
        <dbReference type="ARBA" id="ARBA00002364"/>
    </source>
</evidence>
<reference evidence="23 24" key="1">
    <citation type="submission" date="2020-08" db="EMBL/GenBank/DDBJ databases">
        <title>Draft genome sequencing of an Anaerocolumna strain isolated from anoxic soil subjected to BSD treatment.</title>
        <authorList>
            <person name="Uek A."/>
            <person name="Tonouchi A."/>
        </authorList>
    </citation>
    <scope>NUCLEOTIDE SEQUENCE [LARGE SCALE GENOMIC DNA]</scope>
    <source>
        <strain evidence="23 24">CTTW</strain>
    </source>
</reference>
<evidence type="ECO:0000313" key="23">
    <source>
        <dbReference type="EMBL" id="BCK00549.1"/>
    </source>
</evidence>
<evidence type="ECO:0000256" key="11">
    <source>
        <dbReference type="ARBA" id="ARBA00023141"/>
    </source>
</evidence>
<evidence type="ECO:0000256" key="14">
    <source>
        <dbReference type="ARBA" id="ARBA00023239"/>
    </source>
</evidence>
<keyword evidence="13" id="KW-0413">Isomerase</keyword>
<dbReference type="UniPathway" id="UPA00121">
    <property type="reaction ID" value="UER00345"/>
</dbReference>
<dbReference type="PROSITE" id="PS51171">
    <property type="entry name" value="PREPHENATE_DEHYDR_3"/>
    <property type="match status" value="1"/>
</dbReference>
<dbReference type="GO" id="GO:0009094">
    <property type="term" value="P:L-phenylalanine biosynthetic process"/>
    <property type="evidence" value="ECO:0007669"/>
    <property type="project" value="UniProtKB-UniPathway"/>
</dbReference>
<dbReference type="GO" id="GO:0004664">
    <property type="term" value="F:prephenate dehydratase activity"/>
    <property type="evidence" value="ECO:0007669"/>
    <property type="project" value="UniProtKB-EC"/>
</dbReference>
<dbReference type="InterPro" id="IPR002701">
    <property type="entry name" value="CM_II_prokaryot"/>
</dbReference>
<dbReference type="RefSeq" id="WP_185256208.1">
    <property type="nucleotide sequence ID" value="NZ_AP023368.1"/>
</dbReference>
<evidence type="ECO:0000256" key="18">
    <source>
        <dbReference type="ARBA" id="ARBA00047848"/>
    </source>
</evidence>
<accession>A0A7I8DQ56</accession>
<dbReference type="PANTHER" id="PTHR21022">
    <property type="entry name" value="PREPHENATE DEHYDRATASE P PROTEIN"/>
    <property type="match status" value="1"/>
</dbReference>
<dbReference type="AlphaFoldDB" id="A0A7I8DQ56"/>
<reference evidence="23 24" key="2">
    <citation type="submission" date="2020-08" db="EMBL/GenBank/DDBJ databases">
        <authorList>
            <person name="Ueki A."/>
            <person name="Tonouchi A."/>
        </authorList>
    </citation>
    <scope>NUCLEOTIDE SEQUENCE [LARGE SCALE GENOMIC DNA]</scope>
    <source>
        <strain evidence="23 24">CTTW</strain>
    </source>
</reference>
<keyword evidence="11" id="KW-0057">Aromatic amino acid biosynthesis</keyword>
<dbReference type="SUPFAM" id="SSF55021">
    <property type="entry name" value="ACT-like"/>
    <property type="match status" value="1"/>
</dbReference>
<feature type="domain" description="Chorismate mutase" evidence="20">
    <location>
        <begin position="1"/>
        <end position="88"/>
    </location>
</feature>
<dbReference type="Pfam" id="PF01817">
    <property type="entry name" value="CM_2"/>
    <property type="match status" value="1"/>
</dbReference>
<dbReference type="InterPro" id="IPR008242">
    <property type="entry name" value="Chor_mutase/pphenate_deHydtase"/>
</dbReference>
<evidence type="ECO:0000256" key="12">
    <source>
        <dbReference type="ARBA" id="ARBA00023222"/>
    </source>
</evidence>
<dbReference type="PANTHER" id="PTHR21022:SF19">
    <property type="entry name" value="PREPHENATE DEHYDRATASE-RELATED"/>
    <property type="match status" value="1"/>
</dbReference>
<evidence type="ECO:0000256" key="17">
    <source>
        <dbReference type="ARBA" id="ARBA00031520"/>
    </source>
</evidence>
<comment type="catalytic activity">
    <reaction evidence="18">
        <text>prephenate + H(+) = 3-phenylpyruvate + CO2 + H2O</text>
        <dbReference type="Rhea" id="RHEA:21648"/>
        <dbReference type="ChEBI" id="CHEBI:15377"/>
        <dbReference type="ChEBI" id="CHEBI:15378"/>
        <dbReference type="ChEBI" id="CHEBI:16526"/>
        <dbReference type="ChEBI" id="CHEBI:18005"/>
        <dbReference type="ChEBI" id="CHEBI:29934"/>
        <dbReference type="EC" id="4.2.1.51"/>
    </reaction>
</comment>
<dbReference type="PROSITE" id="PS51671">
    <property type="entry name" value="ACT"/>
    <property type="match status" value="1"/>
</dbReference>
<evidence type="ECO:0000256" key="9">
    <source>
        <dbReference type="ARBA" id="ARBA00022490"/>
    </source>
</evidence>
<evidence type="ECO:0000256" key="5">
    <source>
        <dbReference type="ARBA" id="ARBA00004817"/>
    </source>
</evidence>
<evidence type="ECO:0000256" key="7">
    <source>
        <dbReference type="ARBA" id="ARBA00014401"/>
    </source>
</evidence>
<dbReference type="Pfam" id="PF00800">
    <property type="entry name" value="PDT"/>
    <property type="match status" value="1"/>
</dbReference>
<dbReference type="PROSITE" id="PS51168">
    <property type="entry name" value="CHORISMATE_MUT_2"/>
    <property type="match status" value="1"/>
</dbReference>
<keyword evidence="24" id="KW-1185">Reference proteome</keyword>
<dbReference type="SUPFAM" id="SSF53850">
    <property type="entry name" value="Periplasmic binding protein-like II"/>
    <property type="match status" value="1"/>
</dbReference>
<dbReference type="InterPro" id="IPR036263">
    <property type="entry name" value="Chorismate_II_sf"/>
</dbReference>
<dbReference type="EC" id="4.2.1.51" evidence="6"/>
<comment type="subcellular location">
    <subcellularLocation>
        <location evidence="3">Cytoplasm</location>
    </subcellularLocation>
</comment>
<evidence type="ECO:0000256" key="8">
    <source>
        <dbReference type="ARBA" id="ARBA00021872"/>
    </source>
</evidence>
<dbReference type="SUPFAM" id="SSF48600">
    <property type="entry name" value="Chorismate mutase II"/>
    <property type="match status" value="1"/>
</dbReference>
<dbReference type="InterPro" id="IPR002912">
    <property type="entry name" value="ACT_dom"/>
</dbReference>
<organism evidence="23 24">
    <name type="scientific">Anaerocolumna chitinilytica</name>
    <dbReference type="NCBI Taxonomy" id="1727145"/>
    <lineage>
        <taxon>Bacteria</taxon>
        <taxon>Bacillati</taxon>
        <taxon>Bacillota</taxon>
        <taxon>Clostridia</taxon>
        <taxon>Lachnospirales</taxon>
        <taxon>Lachnospiraceae</taxon>
        <taxon>Anaerocolumna</taxon>
    </lineage>
</organism>
<keyword evidence="9" id="KW-0963">Cytoplasm</keyword>
<evidence type="ECO:0000256" key="1">
    <source>
        <dbReference type="ARBA" id="ARBA00000824"/>
    </source>
</evidence>
<feature type="site" description="Essential for prephenate dehydratase activity" evidence="19">
    <location>
        <position position="280"/>
    </location>
</feature>
<comment type="pathway">
    <text evidence="5">Metabolic intermediate biosynthesis; prephenate biosynthesis; prephenate from chorismate: step 1/1.</text>
</comment>
<dbReference type="InterPro" id="IPR045865">
    <property type="entry name" value="ACT-like_dom_sf"/>
</dbReference>
<dbReference type="CDD" id="cd04905">
    <property type="entry name" value="ACT_CM-PDT"/>
    <property type="match status" value="1"/>
</dbReference>
<dbReference type="PROSITE" id="PS00858">
    <property type="entry name" value="PREPHENATE_DEHYDR_2"/>
    <property type="match status" value="1"/>
</dbReference>
<dbReference type="Gene3D" id="1.20.59.10">
    <property type="entry name" value="Chorismate mutase"/>
    <property type="match status" value="1"/>
</dbReference>
<dbReference type="PIRSF" id="PIRSF001500">
    <property type="entry name" value="Chor_mut_pdt_Ppr"/>
    <property type="match status" value="1"/>
</dbReference>
<dbReference type="InterPro" id="IPR018528">
    <property type="entry name" value="Preph_deHydtase_CS"/>
</dbReference>
<evidence type="ECO:0000256" key="13">
    <source>
        <dbReference type="ARBA" id="ARBA00023235"/>
    </source>
</evidence>
<dbReference type="KEGG" id="acht:bsdcttw_35890"/>
<dbReference type="GO" id="GO:0046417">
    <property type="term" value="P:chorismate metabolic process"/>
    <property type="evidence" value="ECO:0007669"/>
    <property type="project" value="InterPro"/>
</dbReference>
<name>A0A7I8DQ56_9FIRM</name>
<evidence type="ECO:0000256" key="4">
    <source>
        <dbReference type="ARBA" id="ARBA00004741"/>
    </source>
</evidence>
<dbReference type="SMART" id="SM00830">
    <property type="entry name" value="CM_2"/>
    <property type="match status" value="1"/>
</dbReference>
<dbReference type="Proteomes" id="UP000515703">
    <property type="component" value="Chromosome"/>
</dbReference>
<keyword evidence="10" id="KW-0028">Amino-acid biosynthesis</keyword>
<dbReference type="InterPro" id="IPR036979">
    <property type="entry name" value="CM_dom_sf"/>
</dbReference>
<proteinExistence type="predicted"/>
<evidence type="ECO:0000259" key="21">
    <source>
        <dbReference type="PROSITE" id="PS51171"/>
    </source>
</evidence>
<dbReference type="Gene3D" id="3.40.190.10">
    <property type="entry name" value="Periplasmic binding protein-like II"/>
    <property type="match status" value="2"/>
</dbReference>
<dbReference type="CDD" id="cd13631">
    <property type="entry name" value="PBP2_Ct-PDT_like"/>
    <property type="match status" value="1"/>
</dbReference>
<dbReference type="UniPathway" id="UPA00120">
    <property type="reaction ID" value="UER00203"/>
</dbReference>
<evidence type="ECO:0000256" key="10">
    <source>
        <dbReference type="ARBA" id="ARBA00022605"/>
    </source>
</evidence>
<feature type="domain" description="Prephenate dehydratase" evidence="21">
    <location>
        <begin position="110"/>
        <end position="287"/>
    </location>
</feature>
<dbReference type="InterPro" id="IPR001086">
    <property type="entry name" value="Preph_deHydtase"/>
</dbReference>
<feature type="domain" description="ACT" evidence="22">
    <location>
        <begin position="299"/>
        <end position="375"/>
    </location>
</feature>
<evidence type="ECO:0000256" key="15">
    <source>
        <dbReference type="ARBA" id="ARBA00023268"/>
    </source>
</evidence>
<gene>
    <name evidence="23" type="primary">pheA</name>
    <name evidence="23" type="ORF">bsdcttw_35890</name>
</gene>
<evidence type="ECO:0000256" key="16">
    <source>
        <dbReference type="ARBA" id="ARBA00031175"/>
    </source>
</evidence>
<keyword evidence="12" id="KW-0584">Phenylalanine biosynthesis</keyword>
<evidence type="ECO:0000259" key="20">
    <source>
        <dbReference type="PROSITE" id="PS51168"/>
    </source>
</evidence>
<dbReference type="Gene3D" id="3.30.70.260">
    <property type="match status" value="1"/>
</dbReference>
<keyword evidence="14" id="KW-0456">Lyase</keyword>
<evidence type="ECO:0000313" key="24">
    <source>
        <dbReference type="Proteomes" id="UP000515703"/>
    </source>
</evidence>
<dbReference type="EMBL" id="AP023368">
    <property type="protein sequence ID" value="BCK00549.1"/>
    <property type="molecule type" value="Genomic_DNA"/>
</dbReference>
<comment type="pathway">
    <text evidence="4">Amino-acid biosynthesis; L-phenylalanine biosynthesis; phenylpyruvate from prephenate: step 1/1.</text>
</comment>
<sequence>MIDLQDSRNEIDKVDKEIVRLFEYRMKLAQDVAEFKIQTGKKVFDKEREVEKLTALKALAGNEFNRHGISELFQQIMSMSRKMQYSLIKEKDTGIPFEKVTALPVDTSTKVVWFGAKGSYTEQAFKQYFGEEVKAFNVSTFKEVMEKVKDKSADYGVLPIENTSTGGITDIYDLLVEYENSIMGEHILKVNHALLGLPQSELKDIKKVYSHNQGILQCQKFLEANPQIEAIVCESTADGAKRIVSEGDITQAAIAGVQTAKLYGLKILRENVNHECNNSTRFIIIGRNKQYKQDAKKISICFELPHESGSLYNMLSHFIYNNLNMTKIESRPLEGKTFEYRFFVDFEGNLEDAGVRNALFGIKEEAITLKILGNY</sequence>
<comment type="function">
    <text evidence="2">Catalyzes the Claisen rearrangement of chorismate to prephenate and the decarboxylation/dehydration of prephenate to phenylpyruvate.</text>
</comment>
<protein>
    <recommendedName>
        <fullName evidence="7">Bifunctional chorismate mutase/prephenate dehydratase</fullName>
        <ecNumber evidence="6">4.2.1.51</ecNumber>
    </recommendedName>
    <alternativeName>
        <fullName evidence="17">Chorismate mutase-prephenate dehydratase</fullName>
    </alternativeName>
    <alternativeName>
        <fullName evidence="8">Prephenate dehydratase</fullName>
    </alternativeName>
    <alternativeName>
        <fullName evidence="16">p-protein</fullName>
    </alternativeName>
</protein>
<dbReference type="GO" id="GO:0004106">
    <property type="term" value="F:chorismate mutase activity"/>
    <property type="evidence" value="ECO:0007669"/>
    <property type="project" value="UniProtKB-EC"/>
</dbReference>
<dbReference type="GO" id="GO:0005737">
    <property type="term" value="C:cytoplasm"/>
    <property type="evidence" value="ECO:0007669"/>
    <property type="project" value="UniProtKB-SubCell"/>
</dbReference>
<evidence type="ECO:0000256" key="19">
    <source>
        <dbReference type="PIRSR" id="PIRSR001500-2"/>
    </source>
</evidence>
<dbReference type="NCBIfam" id="NF008865">
    <property type="entry name" value="PRK11898.1"/>
    <property type="match status" value="1"/>
</dbReference>
<evidence type="ECO:0000259" key="22">
    <source>
        <dbReference type="PROSITE" id="PS51671"/>
    </source>
</evidence>
<keyword evidence="15" id="KW-0511">Multifunctional enzyme</keyword>